<protein>
    <submittedName>
        <fullName evidence="2">Uncharacterized protein</fullName>
    </submittedName>
</protein>
<organism evidence="2 3">
    <name type="scientific">Xenopus laevis</name>
    <name type="common">African clawed frog</name>
    <dbReference type="NCBI Taxonomy" id="8355"/>
    <lineage>
        <taxon>Eukaryota</taxon>
        <taxon>Metazoa</taxon>
        <taxon>Chordata</taxon>
        <taxon>Craniata</taxon>
        <taxon>Vertebrata</taxon>
        <taxon>Euteleostomi</taxon>
        <taxon>Amphibia</taxon>
        <taxon>Batrachia</taxon>
        <taxon>Anura</taxon>
        <taxon>Pipoidea</taxon>
        <taxon>Pipidae</taxon>
        <taxon>Xenopodinae</taxon>
        <taxon>Xenopus</taxon>
        <taxon>Xenopus</taxon>
    </lineage>
</organism>
<name>A0A974CVN6_XENLA</name>
<accession>A0A974CVN6</accession>
<dbReference type="EMBL" id="CM004474">
    <property type="protein sequence ID" value="OCT80333.1"/>
    <property type="molecule type" value="Genomic_DNA"/>
</dbReference>
<proteinExistence type="predicted"/>
<reference evidence="3" key="1">
    <citation type="journal article" date="2016" name="Nature">
        <title>Genome evolution in the allotetraploid frog Xenopus laevis.</title>
        <authorList>
            <person name="Session A.M."/>
            <person name="Uno Y."/>
            <person name="Kwon T."/>
            <person name="Chapman J.A."/>
            <person name="Toyoda A."/>
            <person name="Takahashi S."/>
            <person name="Fukui A."/>
            <person name="Hikosaka A."/>
            <person name="Suzuki A."/>
            <person name="Kondo M."/>
            <person name="van Heeringen S.J."/>
            <person name="Quigley I."/>
            <person name="Heinz S."/>
            <person name="Ogino H."/>
            <person name="Ochi H."/>
            <person name="Hellsten U."/>
            <person name="Lyons J.B."/>
            <person name="Simakov O."/>
            <person name="Putnam N."/>
            <person name="Stites J."/>
            <person name="Kuroki Y."/>
            <person name="Tanaka T."/>
            <person name="Michiue T."/>
            <person name="Watanabe M."/>
            <person name="Bogdanovic O."/>
            <person name="Lister R."/>
            <person name="Georgiou G."/>
            <person name="Paranjpe S.S."/>
            <person name="van Kruijsbergen I."/>
            <person name="Shu S."/>
            <person name="Carlson J."/>
            <person name="Kinoshita T."/>
            <person name="Ohta Y."/>
            <person name="Mawaribuchi S."/>
            <person name="Jenkins J."/>
            <person name="Grimwood J."/>
            <person name="Schmutz J."/>
            <person name="Mitros T."/>
            <person name="Mozaffari S.V."/>
            <person name="Suzuki Y."/>
            <person name="Haramoto Y."/>
            <person name="Yamamoto T.S."/>
            <person name="Takagi C."/>
            <person name="Heald R."/>
            <person name="Miller K."/>
            <person name="Haudenschild C."/>
            <person name="Kitzman J."/>
            <person name="Nakayama T."/>
            <person name="Izutsu Y."/>
            <person name="Robert J."/>
            <person name="Fortriede J."/>
            <person name="Burns K."/>
            <person name="Lotay V."/>
            <person name="Karimi K."/>
            <person name="Yasuoka Y."/>
            <person name="Dichmann D.S."/>
            <person name="Flajnik M.F."/>
            <person name="Houston D.W."/>
            <person name="Shendure J."/>
            <person name="DuPasquier L."/>
            <person name="Vize P.D."/>
            <person name="Zorn A.M."/>
            <person name="Ito M."/>
            <person name="Marcotte E.M."/>
            <person name="Wallingford J.B."/>
            <person name="Ito Y."/>
            <person name="Asashima M."/>
            <person name="Ueno N."/>
            <person name="Matsuda Y."/>
            <person name="Veenstra G.J."/>
            <person name="Fujiyama A."/>
            <person name="Harland R.M."/>
            <person name="Taira M."/>
            <person name="Rokhsar D.S."/>
        </authorList>
    </citation>
    <scope>NUCLEOTIDE SEQUENCE [LARGE SCALE GENOMIC DNA]</scope>
    <source>
        <strain evidence="3">J</strain>
    </source>
</reference>
<evidence type="ECO:0000313" key="3">
    <source>
        <dbReference type="Proteomes" id="UP000694892"/>
    </source>
</evidence>
<feature type="non-terminal residue" evidence="2">
    <location>
        <position position="1"/>
    </location>
</feature>
<reference evidence="2" key="2">
    <citation type="submission" date="2016-05" db="EMBL/GenBank/DDBJ databases">
        <title>WGS assembly of Xenopus laevis.</title>
        <authorList>
            <person name="Session A."/>
            <person name="Uno Y."/>
            <person name="Kwon T."/>
            <person name="Chapman J."/>
            <person name="Toyoda A."/>
            <person name="Takahashi S."/>
            <person name="Fukui A."/>
            <person name="Hikosaka A."/>
            <person name="Putnam N."/>
            <person name="Stites J."/>
            <person name="Van Heeringen S."/>
            <person name="Quigley I."/>
            <person name="Heinz S."/>
            <person name="Hellsten U."/>
            <person name="Lyons J."/>
            <person name="Suzuki A."/>
            <person name="Kondo M."/>
            <person name="Ogino H."/>
            <person name="Ochi H."/>
            <person name="Bogdanovic O."/>
            <person name="Lister R."/>
            <person name="Georgiou G."/>
            <person name="Paranjpe S."/>
            <person name="Van Kruijsbergen I."/>
            <person name="Mozaffari S."/>
            <person name="Shu S."/>
            <person name="Schmutz J."/>
            <person name="Jenkins J."/>
            <person name="Grimwood J."/>
            <person name="Carlson J."/>
            <person name="Mitros T."/>
            <person name="Simakov O."/>
            <person name="Heald R."/>
            <person name="Miller K."/>
            <person name="Haudenschild C."/>
            <person name="Kuroki Y."/>
            <person name="Tanaka T."/>
            <person name="Michiue T."/>
            <person name="Watanabe M."/>
            <person name="Kinoshita T."/>
            <person name="Ohta Y."/>
            <person name="Mawaribuchi S."/>
            <person name="Suzuki Y."/>
            <person name="Haramoto Y."/>
            <person name="Yamamoto T."/>
            <person name="Takagi C."/>
            <person name="Kitzman J."/>
            <person name="Shendure J."/>
            <person name="Nakayama T."/>
            <person name="Izutsu Y."/>
            <person name="Robert J."/>
            <person name="Dichmann D."/>
            <person name="Flajnik M."/>
            <person name="Houston D."/>
            <person name="Marcotte E."/>
            <person name="Wallingford J."/>
            <person name="Ito Y."/>
            <person name="Asashima M."/>
            <person name="Ueno N."/>
            <person name="Matsuda Y."/>
            <person name="Jan Veenstra G."/>
            <person name="Fujiyama A."/>
            <person name="Harland R."/>
            <person name="Taira M."/>
            <person name="Rokhsar D.S."/>
        </authorList>
    </citation>
    <scope>NUCLEOTIDE SEQUENCE</scope>
    <source>
        <strain evidence="2">J</strain>
        <tissue evidence="2">Blood</tissue>
    </source>
</reference>
<sequence>LPLDYKFSRFSADNSETEGYYPYPPQALIPQKNEGTTA</sequence>
<evidence type="ECO:0000256" key="1">
    <source>
        <dbReference type="SAM" id="MobiDB-lite"/>
    </source>
</evidence>
<dbReference type="AlphaFoldDB" id="A0A974CVN6"/>
<dbReference type="Proteomes" id="UP000694892">
    <property type="component" value="Chromosome 5L"/>
</dbReference>
<evidence type="ECO:0000313" key="2">
    <source>
        <dbReference type="EMBL" id="OCT80332.1"/>
    </source>
</evidence>
<gene>
    <name evidence="2" type="ORF">XELAEV_180271522mg</name>
</gene>
<feature type="region of interest" description="Disordered" evidence="1">
    <location>
        <begin position="14"/>
        <end position="38"/>
    </location>
</feature>
<dbReference type="EMBL" id="CM004474">
    <property type="protein sequence ID" value="OCT80332.1"/>
    <property type="molecule type" value="Genomic_DNA"/>
</dbReference>